<dbReference type="Proteomes" id="UP000318582">
    <property type="component" value="Unassembled WGS sequence"/>
</dbReference>
<protein>
    <submittedName>
        <fullName evidence="1">Uncharacterized protein</fullName>
    </submittedName>
</protein>
<keyword evidence="2" id="KW-1185">Reference proteome</keyword>
<comment type="caution">
    <text evidence="1">The sequence shown here is derived from an EMBL/GenBank/DDBJ whole genome shotgun (WGS) entry which is preliminary data.</text>
</comment>
<evidence type="ECO:0000313" key="2">
    <source>
        <dbReference type="Proteomes" id="UP000318582"/>
    </source>
</evidence>
<dbReference type="AlphaFoldDB" id="A0A507DQ87"/>
<gene>
    <name evidence="1" type="ORF">PhCBS80983_g06165</name>
</gene>
<reference evidence="1 2" key="1">
    <citation type="journal article" date="2019" name="Sci. Rep.">
        <title>Comparative genomics of chytrid fungi reveal insights into the obligate biotrophic and pathogenic lifestyle of Synchytrium endobioticum.</title>
        <authorList>
            <person name="van de Vossenberg B.T.L.H."/>
            <person name="Warris S."/>
            <person name="Nguyen H.D.T."/>
            <person name="van Gent-Pelzer M.P.E."/>
            <person name="Joly D.L."/>
            <person name="van de Geest H.C."/>
            <person name="Bonants P.J.M."/>
            <person name="Smith D.S."/>
            <person name="Levesque C.A."/>
            <person name="van der Lee T.A.J."/>
        </authorList>
    </citation>
    <scope>NUCLEOTIDE SEQUENCE [LARGE SCALE GENOMIC DNA]</scope>
    <source>
        <strain evidence="1 2">CBS 809.83</strain>
    </source>
</reference>
<dbReference type="InterPro" id="IPR006758">
    <property type="entry name" value="A32L"/>
</dbReference>
<dbReference type="Pfam" id="PF04665">
    <property type="entry name" value="Pox_A32"/>
    <property type="match status" value="1"/>
</dbReference>
<organism evidence="1 2">
    <name type="scientific">Powellomyces hirtus</name>
    <dbReference type="NCBI Taxonomy" id="109895"/>
    <lineage>
        <taxon>Eukaryota</taxon>
        <taxon>Fungi</taxon>
        <taxon>Fungi incertae sedis</taxon>
        <taxon>Chytridiomycota</taxon>
        <taxon>Chytridiomycota incertae sedis</taxon>
        <taxon>Chytridiomycetes</taxon>
        <taxon>Spizellomycetales</taxon>
        <taxon>Powellomycetaceae</taxon>
        <taxon>Powellomyces</taxon>
    </lineage>
</organism>
<sequence>MSGKSALVLGLVDDVYASVFTRCILMSDTVAYDASVVQLVKTTKHKNIFVTDEVTNGSIAEIMADQTDLWSKSNQRDTLLLFIDDSGDSANSKELNKELSKLFTKSRHVGTSIIVAIQSISGQLTRKHKGCTTEWIVFRNNMEDLKVLARVLSSAFKTEKEVYAYLIAVTEERFSFAYVNTRSSSAKNMYRYCDPVKGFMDYC</sequence>
<accession>A0A507DQ87</accession>
<proteinExistence type="predicted"/>
<dbReference type="InterPro" id="IPR027417">
    <property type="entry name" value="P-loop_NTPase"/>
</dbReference>
<dbReference type="EMBL" id="QEAQ01000191">
    <property type="protein sequence ID" value="TPX53773.1"/>
    <property type="molecule type" value="Genomic_DNA"/>
</dbReference>
<evidence type="ECO:0000313" key="1">
    <source>
        <dbReference type="EMBL" id="TPX53773.1"/>
    </source>
</evidence>
<name>A0A507DQ87_9FUNG</name>
<dbReference type="Gene3D" id="3.40.50.300">
    <property type="entry name" value="P-loop containing nucleotide triphosphate hydrolases"/>
    <property type="match status" value="1"/>
</dbReference>